<accession>A0A6A6EIZ6</accession>
<proteinExistence type="predicted"/>
<name>A0A6A6EIZ6_9PEZI</name>
<evidence type="ECO:0000313" key="1">
    <source>
        <dbReference type="EMBL" id="KAF2189876.1"/>
    </source>
</evidence>
<protein>
    <submittedName>
        <fullName evidence="1">Uncharacterized protein</fullName>
    </submittedName>
</protein>
<reference evidence="1" key="1">
    <citation type="journal article" date="2020" name="Stud. Mycol.">
        <title>101 Dothideomycetes genomes: a test case for predicting lifestyles and emergence of pathogens.</title>
        <authorList>
            <person name="Haridas S."/>
            <person name="Albert R."/>
            <person name="Binder M."/>
            <person name="Bloem J."/>
            <person name="Labutti K."/>
            <person name="Salamov A."/>
            <person name="Andreopoulos B."/>
            <person name="Baker S."/>
            <person name="Barry K."/>
            <person name="Bills G."/>
            <person name="Bluhm B."/>
            <person name="Cannon C."/>
            <person name="Castanera R."/>
            <person name="Culley D."/>
            <person name="Daum C."/>
            <person name="Ezra D."/>
            <person name="Gonzalez J."/>
            <person name="Henrissat B."/>
            <person name="Kuo A."/>
            <person name="Liang C."/>
            <person name="Lipzen A."/>
            <person name="Lutzoni F."/>
            <person name="Magnuson J."/>
            <person name="Mondo S."/>
            <person name="Nolan M."/>
            <person name="Ohm R."/>
            <person name="Pangilinan J."/>
            <person name="Park H.-J."/>
            <person name="Ramirez L."/>
            <person name="Alfaro M."/>
            <person name="Sun H."/>
            <person name="Tritt A."/>
            <person name="Yoshinaga Y."/>
            <person name="Zwiers L.-H."/>
            <person name="Turgeon B."/>
            <person name="Goodwin S."/>
            <person name="Spatafora J."/>
            <person name="Crous P."/>
            <person name="Grigoriev I."/>
        </authorList>
    </citation>
    <scope>NUCLEOTIDE SEQUENCE</scope>
    <source>
        <strain evidence="1">CBS 207.26</strain>
    </source>
</reference>
<keyword evidence="2" id="KW-1185">Reference proteome</keyword>
<sequence length="166" mass="18580">MRRSSSCHRGRKHLQDIFESTIGIMAFGTPHGGADPRGFLQRIAEKAIKAAGFSVNEQIVNNYTFAASSGHKVVGDTSSYLNLPAIGRLPKRAAPWSQDLLTKKLFQKLFRSGNIVESERPFDQREKVGGKEEFRLSDFCAITALDDGLVHLLNGPRQRRLFRPVR</sequence>
<dbReference type="AlphaFoldDB" id="A0A6A6EIZ6"/>
<evidence type="ECO:0000313" key="2">
    <source>
        <dbReference type="Proteomes" id="UP000800200"/>
    </source>
</evidence>
<dbReference type="Proteomes" id="UP000800200">
    <property type="component" value="Unassembled WGS sequence"/>
</dbReference>
<organism evidence="1 2">
    <name type="scientific">Zopfia rhizophila CBS 207.26</name>
    <dbReference type="NCBI Taxonomy" id="1314779"/>
    <lineage>
        <taxon>Eukaryota</taxon>
        <taxon>Fungi</taxon>
        <taxon>Dikarya</taxon>
        <taxon>Ascomycota</taxon>
        <taxon>Pezizomycotina</taxon>
        <taxon>Dothideomycetes</taxon>
        <taxon>Dothideomycetes incertae sedis</taxon>
        <taxon>Zopfiaceae</taxon>
        <taxon>Zopfia</taxon>
    </lineage>
</organism>
<dbReference type="EMBL" id="ML994620">
    <property type="protein sequence ID" value="KAF2189876.1"/>
    <property type="molecule type" value="Genomic_DNA"/>
</dbReference>
<gene>
    <name evidence="1" type="ORF">K469DRAFT_683245</name>
</gene>
<dbReference type="OrthoDB" id="194358at2759"/>